<evidence type="ECO:0000313" key="8">
    <source>
        <dbReference type="EMBL" id="KCW64204.1"/>
    </source>
</evidence>
<dbReference type="GO" id="GO:0005524">
    <property type="term" value="F:ATP binding"/>
    <property type="evidence" value="ECO:0007669"/>
    <property type="project" value="UniProtKB-KW"/>
</dbReference>
<keyword evidence="2" id="KW-0547">Nucleotide-binding</keyword>
<dbReference type="Gene3D" id="1.10.8.430">
    <property type="entry name" value="Helical domain of apoptotic protease-activating factors"/>
    <property type="match status" value="1"/>
</dbReference>
<dbReference type="SUPFAM" id="SSF52047">
    <property type="entry name" value="RNI-like"/>
    <property type="match status" value="1"/>
</dbReference>
<dbReference type="PANTHER" id="PTHR33463">
    <property type="entry name" value="NB-ARC DOMAIN-CONTAINING PROTEIN-RELATED"/>
    <property type="match status" value="1"/>
</dbReference>
<dbReference type="InterPro" id="IPR032675">
    <property type="entry name" value="LRR_dom_sf"/>
</dbReference>
<dbReference type="InterPro" id="IPR027417">
    <property type="entry name" value="P-loop_NTPase"/>
</dbReference>
<dbReference type="GO" id="GO:0006952">
    <property type="term" value="P:defense response"/>
    <property type="evidence" value="ECO:0007669"/>
    <property type="project" value="UniProtKB-KW"/>
</dbReference>
<dbReference type="InParanoid" id="A0A059BDT3"/>
<dbReference type="InterPro" id="IPR002182">
    <property type="entry name" value="NB-ARC"/>
</dbReference>
<dbReference type="PANTHER" id="PTHR33463:SF179">
    <property type="entry name" value="NB-ARC DOMAIN-CONTAINING PROTEIN"/>
    <property type="match status" value="1"/>
</dbReference>
<dbReference type="InterPro" id="IPR042197">
    <property type="entry name" value="Apaf_helical"/>
</dbReference>
<evidence type="ECO:0000256" key="2">
    <source>
        <dbReference type="ARBA" id="ARBA00022741"/>
    </source>
</evidence>
<dbReference type="GO" id="GO:0043531">
    <property type="term" value="F:ADP binding"/>
    <property type="evidence" value="ECO:0007669"/>
    <property type="project" value="InterPro"/>
</dbReference>
<dbReference type="InterPro" id="IPR050905">
    <property type="entry name" value="Plant_NBS-LRR"/>
</dbReference>
<reference evidence="8" key="1">
    <citation type="submission" date="2013-07" db="EMBL/GenBank/DDBJ databases">
        <title>The genome of Eucalyptus grandis.</title>
        <authorList>
            <person name="Schmutz J."/>
            <person name="Hayes R."/>
            <person name="Myburg A."/>
            <person name="Tuskan G."/>
            <person name="Grattapaglia D."/>
            <person name="Rokhsar D.S."/>
        </authorList>
    </citation>
    <scope>NUCLEOTIDE SEQUENCE</scope>
    <source>
        <tissue evidence="8">Leaf extractions</tissue>
    </source>
</reference>
<evidence type="ECO:0000259" key="6">
    <source>
        <dbReference type="Pfam" id="PF00931"/>
    </source>
</evidence>
<proteinExistence type="inferred from homology"/>
<evidence type="ECO:0000256" key="3">
    <source>
        <dbReference type="ARBA" id="ARBA00022821"/>
    </source>
</evidence>
<dbReference type="EMBL" id="KK198759">
    <property type="protein sequence ID" value="KCW64204.1"/>
    <property type="molecule type" value="Genomic_DNA"/>
</dbReference>
<comment type="similarity">
    <text evidence="1">Belongs to the disease resistance NB-LRR family.</text>
</comment>
<feature type="domain" description="Disease resistance protein At4g27190-like leucine-rich repeats" evidence="7">
    <location>
        <begin position="865"/>
        <end position="949"/>
    </location>
</feature>
<feature type="coiled-coil region" evidence="5">
    <location>
        <begin position="1"/>
        <end position="63"/>
    </location>
</feature>
<evidence type="ECO:0000256" key="5">
    <source>
        <dbReference type="SAM" id="Coils"/>
    </source>
</evidence>
<dbReference type="Pfam" id="PF00931">
    <property type="entry name" value="NB-ARC"/>
    <property type="match status" value="1"/>
</dbReference>
<dbReference type="Pfam" id="PF13855">
    <property type="entry name" value="LRR_8"/>
    <property type="match status" value="1"/>
</dbReference>
<feature type="domain" description="NB-ARC" evidence="6">
    <location>
        <begin position="96"/>
        <end position="242"/>
    </location>
</feature>
<keyword evidence="4" id="KW-0067">ATP-binding</keyword>
<evidence type="ECO:0000256" key="4">
    <source>
        <dbReference type="ARBA" id="ARBA00022840"/>
    </source>
</evidence>
<dbReference type="Gene3D" id="3.40.50.300">
    <property type="entry name" value="P-loop containing nucleotide triphosphate hydrolases"/>
    <property type="match status" value="1"/>
</dbReference>
<evidence type="ECO:0000259" key="7">
    <source>
        <dbReference type="Pfam" id="PF23247"/>
    </source>
</evidence>
<dbReference type="Gene3D" id="3.80.10.10">
    <property type="entry name" value="Ribonuclease Inhibitor"/>
    <property type="match status" value="2"/>
</dbReference>
<dbReference type="InterPro" id="IPR001611">
    <property type="entry name" value="Leu-rich_rpt"/>
</dbReference>
<dbReference type="SUPFAM" id="SSF52540">
    <property type="entry name" value="P-loop containing nucleoside triphosphate hydrolases"/>
    <property type="match status" value="1"/>
</dbReference>
<dbReference type="AlphaFoldDB" id="A0A059BDT3"/>
<evidence type="ECO:0000256" key="1">
    <source>
        <dbReference type="ARBA" id="ARBA00008894"/>
    </source>
</evidence>
<dbReference type="Pfam" id="PF23247">
    <property type="entry name" value="LRR_RPS2"/>
    <property type="match status" value="1"/>
</dbReference>
<organism evidence="8">
    <name type="scientific">Eucalyptus grandis</name>
    <name type="common">Flooded gum</name>
    <dbReference type="NCBI Taxonomy" id="71139"/>
    <lineage>
        <taxon>Eukaryota</taxon>
        <taxon>Viridiplantae</taxon>
        <taxon>Streptophyta</taxon>
        <taxon>Embryophyta</taxon>
        <taxon>Tracheophyta</taxon>
        <taxon>Spermatophyta</taxon>
        <taxon>Magnoliopsida</taxon>
        <taxon>eudicotyledons</taxon>
        <taxon>Gunneridae</taxon>
        <taxon>Pentapetalae</taxon>
        <taxon>rosids</taxon>
        <taxon>malvids</taxon>
        <taxon>Myrtales</taxon>
        <taxon>Myrtaceae</taxon>
        <taxon>Myrtoideae</taxon>
        <taxon>Eucalypteae</taxon>
        <taxon>Eucalyptus</taxon>
    </lineage>
</organism>
<accession>A0A059BDT3</accession>
<dbReference type="InterPro" id="IPR057135">
    <property type="entry name" value="At4g27190-like_LRR"/>
</dbReference>
<gene>
    <name evidence="8" type="ORF">EUGRSUZ_G01857</name>
</gene>
<sequence length="957" mass="108341">MKNLKRKIEQLEDKEADLKKKMKLEFAKPFSQMKLKTMVTKCIEEATGENMQLVERLTREVEQIMGKKLPQTLFIQAEPVKTQPLLQHKLVVEAIQRNIELVWGCLMENRASNLGISGMGGVGKTTTVEHLHDRLLKNGNFDIVIFSTMSQNFSIYNDMEEERVRKRAAKLSKHLSKKSFVLILDDVWEHFKLQDVGIPDRADGCKLVLTTRSSKVCARMGCIEIKIRPLCEEEAWNLFVEHLGSKGVLGMNKIEKVAKAIVEKCAGFPLAIIAMARSMRGEERGFVWEDTLEKLKDPNKDHTEMGERVLPLIEFSLDEGLIDELHAGEKQYTRGLNIISKLQDAFLLEVSYRIKMHDLLREMALHIMSTTSIIQVSMNSQGMPDEERWTSDLKRVSLMNRIDEIPQHILLEHTPDSFFKQLQGLKVLNLSGSKITELPSSVSDLVNLRALVLCECYRLKLDTLGCIKLEAVQGLQMLANLRYLDLFHTGEIGKLQHLKIQGRVNAEEMTELKALKFFKCCFDIIGCNDYQIKVDQEKPSCYVELSHYYDPENCIHEHTSTVDVHCCNDPIVNVGRHGPNLSAGGQSSSILIPGDVQRSMGSYCDGMKNIMDVSPLLKLELLEINERENLQVLCGAADEREVIDEPSYSLLFPCLKKLNIQRCPKLKYLFGHGLETIDVKCCGNTKRVVESEWIPHFPNLKEINVWGCKKMVEIVGRPPPCMGINEWENVQVLCEAADKREVINGHSYSLLFPCLKKLNIQISPKLKYLFGHGCKLSLPCLRAIVIDDCEEIEGITAAAARSPPPPFPSLEKIDVKFCGNMKRVVESEWLLHFPSLKEINVWGCKKMVDIIGWPPPCMPVDTAFSVAHLQVECCNIQKLLPQELLPHLWNPQRIHVNDCAGMEEIVSRGSASTSGHIPSSSSPCPFRSLPRLKHLLLENLPHLRSICESTISCPSIK</sequence>
<dbReference type="Gramene" id="KCW64204">
    <property type="protein sequence ID" value="KCW64204"/>
    <property type="gene ID" value="EUGRSUZ_G01857"/>
</dbReference>
<name>A0A059BDT3_EUCGR</name>
<keyword evidence="5" id="KW-0175">Coiled coil</keyword>
<protein>
    <submittedName>
        <fullName evidence="8">Uncharacterized protein</fullName>
    </submittedName>
</protein>
<keyword evidence="3" id="KW-0611">Plant defense</keyword>
<dbReference type="PRINTS" id="PR00364">
    <property type="entry name" value="DISEASERSIST"/>
</dbReference>